<dbReference type="RefSeq" id="WP_230667415.1">
    <property type="nucleotide sequence ID" value="NZ_JAJNAY010000001.1"/>
</dbReference>
<sequence>MKNSFIKYFAIALFSAFTIASCASSNSGDNSNLPKDISERPADESSKKYDEANLDKLKSMIESEIAKEKCTTASEWTFAPMGAKACGGPVSYIAYPKKLEASILKKIESYTQSMSEFNKKYGITSDCMMAAEPTGVKCQGEKAVLVY</sequence>
<comment type="caution">
    <text evidence="3">The sequence shown here is derived from an EMBL/GenBank/DDBJ whole genome shotgun (WGS) entry which is preliminary data.</text>
</comment>
<organism evidence="3 4">
    <name type="scientific">Chryseobacterium turcicum</name>
    <dbReference type="NCBI Taxonomy" id="2898076"/>
    <lineage>
        <taxon>Bacteria</taxon>
        <taxon>Pseudomonadati</taxon>
        <taxon>Bacteroidota</taxon>
        <taxon>Flavobacteriia</taxon>
        <taxon>Flavobacteriales</taxon>
        <taxon>Weeksellaceae</taxon>
        <taxon>Chryseobacterium group</taxon>
        <taxon>Chryseobacterium</taxon>
    </lineage>
</organism>
<dbReference type="EMBL" id="JAJNAY010000001">
    <property type="protein sequence ID" value="MCD1116145.1"/>
    <property type="molecule type" value="Genomic_DNA"/>
</dbReference>
<dbReference type="AlphaFoldDB" id="A0A9Q3YYA4"/>
<evidence type="ECO:0000256" key="2">
    <source>
        <dbReference type="SAM" id="SignalP"/>
    </source>
</evidence>
<gene>
    <name evidence="3" type="ORF">LO744_04670</name>
</gene>
<feature type="region of interest" description="Disordered" evidence="1">
    <location>
        <begin position="25"/>
        <end position="49"/>
    </location>
</feature>
<dbReference type="PROSITE" id="PS51257">
    <property type="entry name" value="PROKAR_LIPOPROTEIN"/>
    <property type="match status" value="1"/>
</dbReference>
<keyword evidence="2" id="KW-0732">Signal</keyword>
<reference evidence="3" key="1">
    <citation type="submission" date="2021-11" db="EMBL/GenBank/DDBJ databases">
        <title>Description of novel Chryseobacterium species.</title>
        <authorList>
            <person name="Saticioglu I.B."/>
            <person name="Ay H."/>
            <person name="Altun S."/>
            <person name="Duman M."/>
        </authorList>
    </citation>
    <scope>NUCLEOTIDE SEQUENCE</scope>
    <source>
        <strain evidence="3">C-17</strain>
    </source>
</reference>
<dbReference type="Proteomes" id="UP001108025">
    <property type="component" value="Unassembled WGS sequence"/>
</dbReference>
<evidence type="ECO:0000313" key="3">
    <source>
        <dbReference type="EMBL" id="MCD1116145.1"/>
    </source>
</evidence>
<accession>A0A9Q3YYA4</accession>
<proteinExistence type="predicted"/>
<evidence type="ECO:0000256" key="1">
    <source>
        <dbReference type="SAM" id="MobiDB-lite"/>
    </source>
</evidence>
<keyword evidence="4" id="KW-1185">Reference proteome</keyword>
<evidence type="ECO:0000313" key="4">
    <source>
        <dbReference type="Proteomes" id="UP001108025"/>
    </source>
</evidence>
<protein>
    <submittedName>
        <fullName evidence="3">Uncharacterized protein</fullName>
    </submittedName>
</protein>
<feature type="signal peptide" evidence="2">
    <location>
        <begin position="1"/>
        <end position="22"/>
    </location>
</feature>
<name>A0A9Q3YYA4_9FLAO</name>
<feature type="chain" id="PRO_5040284333" evidence="2">
    <location>
        <begin position="23"/>
        <end position="147"/>
    </location>
</feature>
<feature type="compositionally biased region" description="Basic and acidic residues" evidence="1">
    <location>
        <begin position="36"/>
        <end position="49"/>
    </location>
</feature>